<dbReference type="InParanoid" id="T1I9K6"/>
<evidence type="ECO:0000313" key="4">
    <source>
        <dbReference type="EnsemblMetazoa" id="RPRC012977-PA"/>
    </source>
</evidence>
<dbReference type="EnsemblMetazoa" id="RPRC012977-RA">
    <property type="protein sequence ID" value="RPRC012977-PA"/>
    <property type="gene ID" value="RPRC012977"/>
</dbReference>
<sequence length="132" mass="14457">MNPEEIPHKIIEENMYSTRRVGRPSSRWSDGISKDARTPPWCPKLDGGSIGPGQLANFDRGEAMIRATGGAEHHGGLPTVLYVHGESYEWNSGNPYDGSVLASYGHLIVVTINYRLGILGLVCLLLSCLFMD</sequence>
<name>T1I9K6_RHOPR</name>
<proteinExistence type="inferred from homology"/>
<evidence type="ECO:0000256" key="1">
    <source>
        <dbReference type="ARBA" id="ARBA00005964"/>
    </source>
</evidence>
<dbReference type="PANTHER" id="PTHR43903">
    <property type="entry name" value="NEUROLIGIN"/>
    <property type="match status" value="1"/>
</dbReference>
<dbReference type="InterPro" id="IPR002018">
    <property type="entry name" value="CarbesteraseB"/>
</dbReference>
<dbReference type="AlphaFoldDB" id="T1I9K6"/>
<dbReference type="EMBL" id="ACPB03001398">
    <property type="status" value="NOT_ANNOTATED_CDS"/>
    <property type="molecule type" value="Genomic_DNA"/>
</dbReference>
<dbReference type="SUPFAM" id="SSF53474">
    <property type="entry name" value="alpha/beta-Hydrolases"/>
    <property type="match status" value="1"/>
</dbReference>
<dbReference type="VEuPathDB" id="VectorBase:RPRC012977"/>
<dbReference type="Pfam" id="PF00135">
    <property type="entry name" value="COesterase"/>
    <property type="match status" value="1"/>
</dbReference>
<dbReference type="InterPro" id="IPR051093">
    <property type="entry name" value="Neuroligin/BSAL"/>
</dbReference>
<dbReference type="InterPro" id="IPR029058">
    <property type="entry name" value="AB_hydrolase_fold"/>
</dbReference>
<evidence type="ECO:0000256" key="2">
    <source>
        <dbReference type="ARBA" id="ARBA00023180"/>
    </source>
</evidence>
<dbReference type="eggNOG" id="KOG1516">
    <property type="taxonomic scope" value="Eukaryota"/>
</dbReference>
<feature type="domain" description="Carboxylesterase type B" evidence="3">
    <location>
        <begin position="72"/>
        <end position="122"/>
    </location>
</feature>
<evidence type="ECO:0000313" key="5">
    <source>
        <dbReference type="Proteomes" id="UP000015103"/>
    </source>
</evidence>
<accession>T1I9K6</accession>
<keyword evidence="5" id="KW-1185">Reference proteome</keyword>
<reference evidence="4" key="1">
    <citation type="submission" date="2015-05" db="UniProtKB">
        <authorList>
            <consortium name="EnsemblMetazoa"/>
        </authorList>
    </citation>
    <scope>IDENTIFICATION</scope>
</reference>
<keyword evidence="2" id="KW-0325">Glycoprotein</keyword>
<organism evidence="4 5">
    <name type="scientific">Rhodnius prolixus</name>
    <name type="common">Triatomid bug</name>
    <dbReference type="NCBI Taxonomy" id="13249"/>
    <lineage>
        <taxon>Eukaryota</taxon>
        <taxon>Metazoa</taxon>
        <taxon>Ecdysozoa</taxon>
        <taxon>Arthropoda</taxon>
        <taxon>Hexapoda</taxon>
        <taxon>Insecta</taxon>
        <taxon>Pterygota</taxon>
        <taxon>Neoptera</taxon>
        <taxon>Paraneoptera</taxon>
        <taxon>Hemiptera</taxon>
        <taxon>Heteroptera</taxon>
        <taxon>Panheteroptera</taxon>
        <taxon>Cimicomorpha</taxon>
        <taxon>Reduviidae</taxon>
        <taxon>Triatominae</taxon>
        <taxon>Rhodnius</taxon>
    </lineage>
</organism>
<evidence type="ECO:0000259" key="3">
    <source>
        <dbReference type="Pfam" id="PF00135"/>
    </source>
</evidence>
<dbReference type="Proteomes" id="UP000015103">
    <property type="component" value="Unassembled WGS sequence"/>
</dbReference>
<dbReference type="Gene3D" id="3.40.50.1820">
    <property type="entry name" value="alpha/beta hydrolase"/>
    <property type="match status" value="1"/>
</dbReference>
<dbReference type="STRING" id="13249.T1I9K6"/>
<dbReference type="HOGENOM" id="CLU_1919659_0_0_1"/>
<comment type="similarity">
    <text evidence="1">Belongs to the type-B carboxylesterase/lipase family.</text>
</comment>
<protein>
    <submittedName>
        <fullName evidence="4">COesterase domain-containing protein</fullName>
    </submittedName>
</protein>